<evidence type="ECO:0000256" key="8">
    <source>
        <dbReference type="ARBA" id="ARBA00022755"/>
    </source>
</evidence>
<dbReference type="NCBIfam" id="TIGR00877">
    <property type="entry name" value="purD"/>
    <property type="match status" value="1"/>
</dbReference>
<dbReference type="InterPro" id="IPR016185">
    <property type="entry name" value="PreATP-grasp_dom_sf"/>
</dbReference>
<comment type="cofactor">
    <cofactor evidence="2">
        <name>Mg(2+)</name>
        <dbReference type="ChEBI" id="CHEBI:18420"/>
    </cofactor>
</comment>
<keyword evidence="8 14" id="KW-0658">Purine biosynthesis</keyword>
<keyword evidence="9 15" id="KW-0067">ATP-binding</keyword>
<dbReference type="InterPro" id="IPR020559">
    <property type="entry name" value="PRibGlycinamide_synth_CS"/>
</dbReference>
<comment type="similarity">
    <text evidence="11 14">Belongs to the GARS family.</text>
</comment>
<keyword evidence="5 14" id="KW-0436">Ligase</keyword>
<dbReference type="Gene3D" id="3.90.600.10">
    <property type="entry name" value="Phosphoribosylglycinamide synthetase, C-terminal domain"/>
    <property type="match status" value="1"/>
</dbReference>
<dbReference type="SMART" id="SM01210">
    <property type="entry name" value="GARS_C"/>
    <property type="match status" value="1"/>
</dbReference>
<evidence type="ECO:0000256" key="7">
    <source>
        <dbReference type="ARBA" id="ARBA00022741"/>
    </source>
</evidence>
<sequence length="424" mass="46536">MRILVVGSGGREHTIGWKIAQSSSVKKIYFAPGNGGTSQLGENIDIKADDIESLADFALKNSVDLTIIGPEVPLSMGIVDLFQKKNLPIFGPMQYAAQLESSKAWAVEFMRSYKIPHPDSYIIKTFDEAIKFVSKPQWKQYVIKADGLAGGKGVHLPATQKDAEISVRQMMIDKIYGDAGNILVFQEKIIGPEVSVVTIVDGQNYHILPLSQDHKRVFDHDKGPNTGGMGSYTPTPFVSKKLFKKIESEIIQPTIMGMKQNNHPYNGFLYFGLMIVEGSPFVIEYNVRLGDPETQSQLPLIESDFVEILQSCIRGSLSSLSISHQAAVCVVLAAPGYPGKIETGQIVHNAETIQNSKSVLVFHAGTSNENGVIKVTSGRSLNVVGLGKNIKEAQTNVYKAIGKKNNGVYFDNMHYRKDIANYAI</sequence>
<dbReference type="EMBL" id="MFZM01000004">
    <property type="protein sequence ID" value="OGK24731.1"/>
    <property type="molecule type" value="Genomic_DNA"/>
</dbReference>
<dbReference type="InterPro" id="IPR020562">
    <property type="entry name" value="PRibGlycinamide_synth_N"/>
</dbReference>
<evidence type="ECO:0000259" key="16">
    <source>
        <dbReference type="PROSITE" id="PS50975"/>
    </source>
</evidence>
<proteinExistence type="inferred from homology"/>
<comment type="pathway">
    <text evidence="3 14">Purine metabolism; IMP biosynthesis via de novo pathway; N(1)-(5-phospho-D-ribosyl)glycinamide from 5-phospho-alpha-D-ribose 1-diphosphate: step 2/2.</text>
</comment>
<dbReference type="SUPFAM" id="SSF52440">
    <property type="entry name" value="PreATP-grasp domain"/>
    <property type="match status" value="1"/>
</dbReference>
<dbReference type="InterPro" id="IPR000115">
    <property type="entry name" value="PRibGlycinamide_synth"/>
</dbReference>
<dbReference type="HAMAP" id="MF_00138">
    <property type="entry name" value="GARS"/>
    <property type="match status" value="1"/>
</dbReference>
<dbReference type="SUPFAM" id="SSF51246">
    <property type="entry name" value="Rudiment single hybrid motif"/>
    <property type="match status" value="1"/>
</dbReference>
<evidence type="ECO:0000313" key="17">
    <source>
        <dbReference type="EMBL" id="OGK24731.1"/>
    </source>
</evidence>
<organism evidence="17 18">
    <name type="scientific">Candidatus Roizmanbacteria bacterium RIFCSPHIGHO2_02_FULL_37_24</name>
    <dbReference type="NCBI Taxonomy" id="1802037"/>
    <lineage>
        <taxon>Bacteria</taxon>
        <taxon>Candidatus Roizmaniibacteriota</taxon>
    </lineage>
</organism>
<keyword evidence="7 15" id="KW-0547">Nucleotide-binding</keyword>
<dbReference type="InterPro" id="IPR020560">
    <property type="entry name" value="PRibGlycinamide_synth_C-dom"/>
</dbReference>
<protein>
    <recommendedName>
        <fullName evidence="4 14">Phosphoribosylamine--glycine ligase</fullName>
        <ecNumber evidence="4 14">6.3.4.13</ecNumber>
    </recommendedName>
    <alternativeName>
        <fullName evidence="14">GARS</fullName>
    </alternativeName>
    <alternativeName>
        <fullName evidence="12 14">Glycinamide ribonucleotide synthetase</fullName>
    </alternativeName>
    <alternativeName>
        <fullName evidence="13 14">Phosphoribosylglycinamide synthetase</fullName>
    </alternativeName>
</protein>
<dbReference type="InterPro" id="IPR011054">
    <property type="entry name" value="Rudment_hybrid_motif"/>
</dbReference>
<dbReference type="GO" id="GO:0006189">
    <property type="term" value="P:'de novo' IMP biosynthetic process"/>
    <property type="evidence" value="ECO:0007669"/>
    <property type="project" value="UniProtKB-UniRule"/>
</dbReference>
<evidence type="ECO:0000256" key="6">
    <source>
        <dbReference type="ARBA" id="ARBA00022723"/>
    </source>
</evidence>
<dbReference type="SMART" id="SM01209">
    <property type="entry name" value="GARS_A"/>
    <property type="match status" value="1"/>
</dbReference>
<evidence type="ECO:0000256" key="10">
    <source>
        <dbReference type="ARBA" id="ARBA00023211"/>
    </source>
</evidence>
<evidence type="ECO:0000256" key="9">
    <source>
        <dbReference type="ARBA" id="ARBA00022840"/>
    </source>
</evidence>
<dbReference type="FunFam" id="3.40.50.20:FF:000006">
    <property type="entry name" value="Phosphoribosylamine--glycine ligase, chloroplastic"/>
    <property type="match status" value="1"/>
</dbReference>
<evidence type="ECO:0000256" key="5">
    <source>
        <dbReference type="ARBA" id="ARBA00022598"/>
    </source>
</evidence>
<evidence type="ECO:0000256" key="11">
    <source>
        <dbReference type="ARBA" id="ARBA00038345"/>
    </source>
</evidence>
<evidence type="ECO:0000256" key="1">
    <source>
        <dbReference type="ARBA" id="ARBA00001936"/>
    </source>
</evidence>
<dbReference type="GO" id="GO:0005524">
    <property type="term" value="F:ATP binding"/>
    <property type="evidence" value="ECO:0007669"/>
    <property type="project" value="UniProtKB-UniRule"/>
</dbReference>
<name>A0A1F7H0M0_9BACT</name>
<dbReference type="UniPathway" id="UPA00074">
    <property type="reaction ID" value="UER00125"/>
</dbReference>
<evidence type="ECO:0000256" key="4">
    <source>
        <dbReference type="ARBA" id="ARBA00013255"/>
    </source>
</evidence>
<dbReference type="GO" id="GO:0009113">
    <property type="term" value="P:purine nucleobase biosynthetic process"/>
    <property type="evidence" value="ECO:0007669"/>
    <property type="project" value="InterPro"/>
</dbReference>
<keyword evidence="6" id="KW-0479">Metal-binding</keyword>
<comment type="caution">
    <text evidence="17">The sequence shown here is derived from an EMBL/GenBank/DDBJ whole genome shotgun (WGS) entry which is preliminary data.</text>
</comment>
<dbReference type="Proteomes" id="UP000177159">
    <property type="component" value="Unassembled WGS sequence"/>
</dbReference>
<dbReference type="Gene3D" id="3.40.50.20">
    <property type="match status" value="1"/>
</dbReference>
<dbReference type="Gene3D" id="3.30.470.20">
    <property type="entry name" value="ATP-grasp fold, B domain"/>
    <property type="match status" value="1"/>
</dbReference>
<dbReference type="PANTHER" id="PTHR43472:SF1">
    <property type="entry name" value="PHOSPHORIBOSYLAMINE--GLYCINE LIGASE, CHLOROPLASTIC"/>
    <property type="match status" value="1"/>
</dbReference>
<dbReference type="Pfam" id="PF02844">
    <property type="entry name" value="GARS_N"/>
    <property type="match status" value="1"/>
</dbReference>
<dbReference type="Pfam" id="PF02843">
    <property type="entry name" value="GARS_C"/>
    <property type="match status" value="1"/>
</dbReference>
<evidence type="ECO:0000256" key="2">
    <source>
        <dbReference type="ARBA" id="ARBA00001946"/>
    </source>
</evidence>
<dbReference type="PANTHER" id="PTHR43472">
    <property type="entry name" value="PHOSPHORIBOSYLAMINE--GLYCINE LIGASE"/>
    <property type="match status" value="1"/>
</dbReference>
<reference evidence="17 18" key="1">
    <citation type="journal article" date="2016" name="Nat. Commun.">
        <title>Thousands of microbial genomes shed light on interconnected biogeochemical processes in an aquifer system.</title>
        <authorList>
            <person name="Anantharaman K."/>
            <person name="Brown C.T."/>
            <person name="Hug L.A."/>
            <person name="Sharon I."/>
            <person name="Castelle C.J."/>
            <person name="Probst A.J."/>
            <person name="Thomas B.C."/>
            <person name="Singh A."/>
            <person name="Wilkins M.J."/>
            <person name="Karaoz U."/>
            <person name="Brodie E.L."/>
            <person name="Williams K.H."/>
            <person name="Hubbard S.S."/>
            <person name="Banfield J.F."/>
        </authorList>
    </citation>
    <scope>NUCLEOTIDE SEQUENCE [LARGE SCALE GENOMIC DNA]</scope>
</reference>
<accession>A0A1F7H0M0</accession>
<dbReference type="FunFam" id="3.30.470.20:FF:000018">
    <property type="entry name" value="Trifunctional purine biosynthetic protein adenosine-3"/>
    <property type="match status" value="1"/>
</dbReference>
<feature type="domain" description="ATP-grasp" evidence="16">
    <location>
        <begin position="107"/>
        <end position="314"/>
    </location>
</feature>
<evidence type="ECO:0000256" key="12">
    <source>
        <dbReference type="ARBA" id="ARBA00042242"/>
    </source>
</evidence>
<dbReference type="PROSITE" id="PS50975">
    <property type="entry name" value="ATP_GRASP"/>
    <property type="match status" value="1"/>
</dbReference>
<comment type="cofactor">
    <cofactor evidence="1">
        <name>Mn(2+)</name>
        <dbReference type="ChEBI" id="CHEBI:29035"/>
    </cofactor>
</comment>
<dbReference type="EC" id="6.3.4.13" evidence="4 14"/>
<evidence type="ECO:0000256" key="3">
    <source>
        <dbReference type="ARBA" id="ARBA00005174"/>
    </source>
</evidence>
<dbReference type="SUPFAM" id="SSF56059">
    <property type="entry name" value="Glutathione synthetase ATP-binding domain-like"/>
    <property type="match status" value="1"/>
</dbReference>
<dbReference type="InterPro" id="IPR037123">
    <property type="entry name" value="PRibGlycinamide_synth_C_sf"/>
</dbReference>
<comment type="catalytic activity">
    <reaction evidence="14">
        <text>5-phospho-beta-D-ribosylamine + glycine + ATP = N(1)-(5-phospho-beta-D-ribosyl)glycinamide + ADP + phosphate + H(+)</text>
        <dbReference type="Rhea" id="RHEA:17453"/>
        <dbReference type="ChEBI" id="CHEBI:15378"/>
        <dbReference type="ChEBI" id="CHEBI:30616"/>
        <dbReference type="ChEBI" id="CHEBI:43474"/>
        <dbReference type="ChEBI" id="CHEBI:57305"/>
        <dbReference type="ChEBI" id="CHEBI:58681"/>
        <dbReference type="ChEBI" id="CHEBI:143788"/>
        <dbReference type="ChEBI" id="CHEBI:456216"/>
        <dbReference type="EC" id="6.3.4.13"/>
    </reaction>
</comment>
<dbReference type="AlphaFoldDB" id="A0A1F7H0M0"/>
<dbReference type="PROSITE" id="PS00184">
    <property type="entry name" value="GARS"/>
    <property type="match status" value="1"/>
</dbReference>
<dbReference type="Pfam" id="PF01071">
    <property type="entry name" value="GARS_A"/>
    <property type="match status" value="1"/>
</dbReference>
<dbReference type="InterPro" id="IPR011761">
    <property type="entry name" value="ATP-grasp"/>
</dbReference>
<evidence type="ECO:0000256" key="14">
    <source>
        <dbReference type="HAMAP-Rule" id="MF_00138"/>
    </source>
</evidence>
<dbReference type="GO" id="GO:0004637">
    <property type="term" value="F:phosphoribosylamine-glycine ligase activity"/>
    <property type="evidence" value="ECO:0007669"/>
    <property type="project" value="UniProtKB-UniRule"/>
</dbReference>
<evidence type="ECO:0000313" key="18">
    <source>
        <dbReference type="Proteomes" id="UP000177159"/>
    </source>
</evidence>
<dbReference type="InterPro" id="IPR013815">
    <property type="entry name" value="ATP_grasp_subdomain_1"/>
</dbReference>
<dbReference type="GO" id="GO:0046872">
    <property type="term" value="F:metal ion binding"/>
    <property type="evidence" value="ECO:0007669"/>
    <property type="project" value="UniProtKB-KW"/>
</dbReference>
<evidence type="ECO:0000256" key="13">
    <source>
        <dbReference type="ARBA" id="ARBA00042864"/>
    </source>
</evidence>
<dbReference type="InterPro" id="IPR020561">
    <property type="entry name" value="PRibGlycinamid_synth_ATP-grasp"/>
</dbReference>
<gene>
    <name evidence="14" type="primary">purD</name>
    <name evidence="17" type="ORF">A3C24_01245</name>
</gene>
<evidence type="ECO:0000256" key="15">
    <source>
        <dbReference type="PROSITE-ProRule" id="PRU00409"/>
    </source>
</evidence>
<dbReference type="Gene3D" id="3.30.1490.20">
    <property type="entry name" value="ATP-grasp fold, A domain"/>
    <property type="match status" value="1"/>
</dbReference>
<keyword evidence="10" id="KW-0464">Manganese</keyword>